<keyword evidence="1" id="KW-0472">Membrane</keyword>
<keyword evidence="1" id="KW-0812">Transmembrane</keyword>
<dbReference type="AlphaFoldDB" id="A0A2K8L2Q8"/>
<sequence>MDLLSKEHIDGVSRHDRLFILKLAAGGIFTALGAYKLGFNIELSFAALVFVPAIGMFFTYLKQEADSNILRWLSIFVFSALFGMFVGSYYLAIAVFLLMEGATHHKSITRCSDAKWMRIVRAESSMDDLHRLIVGHSLFHSLSVETRQSLAEQSTVMEVEPGAALIRKGEFNYYLFLLAKGEATVIRNGENVATLRSGDIFGEVSAVGLSLPVADVVAKTDALAFAIPVDALWAVVSENPQFAVELRELGMSVVDMALPAEEAEAVADSHQLFDDDEEAKVNALFDNEAALNKDDGKAA</sequence>
<evidence type="ECO:0000313" key="3">
    <source>
        <dbReference type="EMBL" id="ATX81577.1"/>
    </source>
</evidence>
<dbReference type="SMART" id="SM00100">
    <property type="entry name" value="cNMP"/>
    <property type="match status" value="1"/>
</dbReference>
<feature type="domain" description="Cyclic nucleotide-binding" evidence="2">
    <location>
        <begin position="138"/>
        <end position="227"/>
    </location>
</feature>
<dbReference type="OrthoDB" id="5291506at2"/>
<dbReference type="PROSITE" id="PS50042">
    <property type="entry name" value="CNMP_BINDING_3"/>
    <property type="match status" value="1"/>
</dbReference>
<feature type="transmembrane region" description="Helical" evidence="1">
    <location>
        <begin position="73"/>
        <end position="99"/>
    </location>
</feature>
<feature type="transmembrane region" description="Helical" evidence="1">
    <location>
        <begin position="43"/>
        <end position="61"/>
    </location>
</feature>
<dbReference type="Proteomes" id="UP000231637">
    <property type="component" value="Chromosome"/>
</dbReference>
<dbReference type="Gene3D" id="2.60.120.10">
    <property type="entry name" value="Jelly Rolls"/>
    <property type="match status" value="1"/>
</dbReference>
<keyword evidence="1" id="KW-1133">Transmembrane helix</keyword>
<evidence type="ECO:0000313" key="4">
    <source>
        <dbReference type="Proteomes" id="UP000231637"/>
    </source>
</evidence>
<evidence type="ECO:0000259" key="2">
    <source>
        <dbReference type="PROSITE" id="PS50042"/>
    </source>
</evidence>
<dbReference type="RefSeq" id="WP_100265020.1">
    <property type="nucleotide sequence ID" value="NZ_CP018800.1"/>
</dbReference>
<dbReference type="InterPro" id="IPR018490">
    <property type="entry name" value="cNMP-bd_dom_sf"/>
</dbReference>
<evidence type="ECO:0000256" key="1">
    <source>
        <dbReference type="SAM" id="Phobius"/>
    </source>
</evidence>
<dbReference type="KEGG" id="mfn:Ga0123462_0707"/>
<dbReference type="CDD" id="cd00038">
    <property type="entry name" value="CAP_ED"/>
    <property type="match status" value="1"/>
</dbReference>
<gene>
    <name evidence="3" type="ORF">Ga0123462_0707</name>
</gene>
<dbReference type="SUPFAM" id="SSF51206">
    <property type="entry name" value="cAMP-binding domain-like"/>
    <property type="match status" value="1"/>
</dbReference>
<accession>A0A2K8L2Q8</accession>
<keyword evidence="4" id="KW-1185">Reference proteome</keyword>
<dbReference type="InterPro" id="IPR000595">
    <property type="entry name" value="cNMP-bd_dom"/>
</dbReference>
<name>A0A2K8L2Q8_9PROT</name>
<reference evidence="3 4" key="1">
    <citation type="submission" date="2016-12" db="EMBL/GenBank/DDBJ databases">
        <title>Isolation and genomic insights into novel planktonic Zetaproteobacteria from stratified waters of the Chesapeake Bay.</title>
        <authorList>
            <person name="McAllister S.M."/>
            <person name="Kato S."/>
            <person name="Chan C.S."/>
            <person name="Chiu B.K."/>
            <person name="Field E.K."/>
        </authorList>
    </citation>
    <scope>NUCLEOTIDE SEQUENCE [LARGE SCALE GENOMIC DNA]</scope>
    <source>
        <strain evidence="3 4">CP-8</strain>
    </source>
</reference>
<protein>
    <submittedName>
        <fullName evidence="3">Cyclic nucleotide-binding domain-containing protein</fullName>
    </submittedName>
</protein>
<proteinExistence type="predicted"/>
<organism evidence="3 4">
    <name type="scientific">Mariprofundus ferrinatatus</name>
    <dbReference type="NCBI Taxonomy" id="1921087"/>
    <lineage>
        <taxon>Bacteria</taxon>
        <taxon>Pseudomonadati</taxon>
        <taxon>Pseudomonadota</taxon>
        <taxon>Candidatius Mariprofundia</taxon>
        <taxon>Mariprofundales</taxon>
        <taxon>Mariprofundaceae</taxon>
        <taxon>Mariprofundus</taxon>
    </lineage>
</organism>
<dbReference type="Pfam" id="PF00027">
    <property type="entry name" value="cNMP_binding"/>
    <property type="match status" value="1"/>
</dbReference>
<dbReference type="EMBL" id="CP018800">
    <property type="protein sequence ID" value="ATX81577.1"/>
    <property type="molecule type" value="Genomic_DNA"/>
</dbReference>
<dbReference type="InterPro" id="IPR014710">
    <property type="entry name" value="RmlC-like_jellyroll"/>
</dbReference>